<proteinExistence type="predicted"/>
<evidence type="ECO:0000313" key="2">
    <source>
        <dbReference type="Proteomes" id="UP000298347"/>
    </source>
</evidence>
<reference evidence="1 2" key="1">
    <citation type="journal article" date="2015" name="Int. J. Syst. Evol. Microbiol.">
        <title>Sporolactobacillus shoreae sp. nov. and Sporolactobacillus spathodeae sp. nov., two spore-forming lactic acid bacteria isolated from tree barks in Thailand.</title>
        <authorList>
            <person name="Thamacharoensuk T."/>
            <person name="Kitahara M."/>
            <person name="Ohkuma M."/>
            <person name="Thongchul N."/>
            <person name="Tanasupawat S."/>
        </authorList>
    </citation>
    <scope>NUCLEOTIDE SEQUENCE [LARGE SCALE GENOMIC DNA]</scope>
    <source>
        <strain evidence="1 2">BK92</strain>
    </source>
</reference>
<dbReference type="PIRSF" id="PIRSF021328">
    <property type="entry name" value="UCP021328"/>
    <property type="match status" value="1"/>
</dbReference>
<keyword evidence="2" id="KW-1185">Reference proteome</keyword>
<dbReference type="EMBL" id="SRJD01000010">
    <property type="protein sequence ID" value="TGA98013.1"/>
    <property type="molecule type" value="Genomic_DNA"/>
</dbReference>
<protein>
    <submittedName>
        <fullName evidence="1">DUF2992 family protein</fullName>
    </submittedName>
</protein>
<dbReference type="InterPro" id="IPR016787">
    <property type="entry name" value="UCP021328"/>
</dbReference>
<dbReference type="OrthoDB" id="4570726at2"/>
<dbReference type="Pfam" id="PF11208">
    <property type="entry name" value="DUF2992"/>
    <property type="match status" value="1"/>
</dbReference>
<dbReference type="AlphaFoldDB" id="A0A4Z0GLZ7"/>
<dbReference type="Proteomes" id="UP000298347">
    <property type="component" value="Unassembled WGS sequence"/>
</dbReference>
<evidence type="ECO:0000313" key="1">
    <source>
        <dbReference type="EMBL" id="TGA98013.1"/>
    </source>
</evidence>
<name>A0A4Z0GLZ7_9BACL</name>
<comment type="caution">
    <text evidence="1">The sequence shown here is derived from an EMBL/GenBank/DDBJ whole genome shotgun (WGS) entry which is preliminary data.</text>
</comment>
<sequence length="167" mass="19191">MHRLQRCQYPSLLGMSVIPFNYFRGGTVLKLTVYFDGQFWVGIIEVLCNENLKVFRHIFGPEPNNQQILSFVSRPLPRILDRSRTAKPVDAAESLSGHPLSPKRAQRMAAKALKKKGIGTKAQNVMREAIHAHKAELKHAAKIKRETLIRERYLLRKEKAKQKHRGK</sequence>
<accession>A0A4Z0GLZ7</accession>
<gene>
    <name evidence="1" type="ORF">E4665_10145</name>
</gene>
<organism evidence="1 2">
    <name type="scientific">Sporolactobacillus shoreae</name>
    <dbReference type="NCBI Taxonomy" id="1465501"/>
    <lineage>
        <taxon>Bacteria</taxon>
        <taxon>Bacillati</taxon>
        <taxon>Bacillota</taxon>
        <taxon>Bacilli</taxon>
        <taxon>Bacillales</taxon>
        <taxon>Sporolactobacillaceae</taxon>
        <taxon>Sporolactobacillus</taxon>
    </lineage>
</organism>